<keyword evidence="1" id="KW-0732">Signal</keyword>
<comment type="caution">
    <text evidence="2">The sequence shown here is derived from an EMBL/GenBank/DDBJ whole genome shotgun (WGS) entry which is preliminary data.</text>
</comment>
<gene>
    <name evidence="2" type="ORF">LY90DRAFT_518777</name>
</gene>
<name>A0A1Y1ZIE3_9FUNG</name>
<feature type="chain" id="PRO_5012575973" evidence="1">
    <location>
        <begin position="19"/>
        <end position="179"/>
    </location>
</feature>
<feature type="signal peptide" evidence="1">
    <location>
        <begin position="1"/>
        <end position="18"/>
    </location>
</feature>
<dbReference type="AlphaFoldDB" id="A0A1Y1ZIE3"/>
<evidence type="ECO:0000313" key="2">
    <source>
        <dbReference type="EMBL" id="ORY10013.1"/>
    </source>
</evidence>
<dbReference type="Proteomes" id="UP000193920">
    <property type="component" value="Unassembled WGS sequence"/>
</dbReference>
<evidence type="ECO:0000256" key="1">
    <source>
        <dbReference type="SAM" id="SignalP"/>
    </source>
</evidence>
<protein>
    <submittedName>
        <fullName evidence="2">Uncharacterized protein</fullName>
    </submittedName>
</protein>
<organism evidence="2 3">
    <name type="scientific">Neocallimastix californiae</name>
    <dbReference type="NCBI Taxonomy" id="1754190"/>
    <lineage>
        <taxon>Eukaryota</taxon>
        <taxon>Fungi</taxon>
        <taxon>Fungi incertae sedis</taxon>
        <taxon>Chytridiomycota</taxon>
        <taxon>Chytridiomycota incertae sedis</taxon>
        <taxon>Neocallimastigomycetes</taxon>
        <taxon>Neocallimastigales</taxon>
        <taxon>Neocallimastigaceae</taxon>
        <taxon>Neocallimastix</taxon>
    </lineage>
</organism>
<keyword evidence="3" id="KW-1185">Reference proteome</keyword>
<evidence type="ECO:0000313" key="3">
    <source>
        <dbReference type="Proteomes" id="UP000193920"/>
    </source>
</evidence>
<dbReference type="OrthoDB" id="2146388at2759"/>
<reference evidence="2 3" key="1">
    <citation type="submission" date="2016-08" db="EMBL/GenBank/DDBJ databases">
        <title>A Parts List for Fungal Cellulosomes Revealed by Comparative Genomics.</title>
        <authorList>
            <consortium name="DOE Joint Genome Institute"/>
            <person name="Haitjema C.H."/>
            <person name="Gilmore S.P."/>
            <person name="Henske J.K."/>
            <person name="Solomon K.V."/>
            <person name="De Groot R."/>
            <person name="Kuo A."/>
            <person name="Mondo S.J."/>
            <person name="Salamov A.A."/>
            <person name="Labutti K."/>
            <person name="Zhao Z."/>
            <person name="Chiniquy J."/>
            <person name="Barry K."/>
            <person name="Brewer H.M."/>
            <person name="Purvine S.O."/>
            <person name="Wright A.T."/>
            <person name="Boxma B."/>
            <person name="Van Alen T."/>
            <person name="Hackstein J.H."/>
            <person name="Baker S.E."/>
            <person name="Grigoriev I.V."/>
            <person name="O'Malley M.A."/>
        </authorList>
    </citation>
    <scope>NUCLEOTIDE SEQUENCE [LARGE SCALE GENOMIC DNA]</scope>
    <source>
        <strain evidence="2 3">G1</strain>
    </source>
</reference>
<dbReference type="EMBL" id="MCOG01000400">
    <property type="protein sequence ID" value="ORY10013.1"/>
    <property type="molecule type" value="Genomic_DNA"/>
</dbReference>
<accession>A0A1Y1ZIE3</accession>
<sequence length="179" mass="20842">MKLLIFIICIFLANCALAKESRVFCQYNYNRVYNIYDPGYFDNEGNIVYAKTIEEYAKVLGPTWYGVSWYNNSIMVNSIGNIESNTDTLIDKISNTIEVASTITDDNTITYSHSNTDTSSLEVAVTLAHFNSTSESSDNRIYFYYQIFRNDYEYHNNQYEEVNRIPYIDKDISYDNKDI</sequence>
<proteinExistence type="predicted"/>